<accession>A0A559K493</accession>
<keyword evidence="3" id="KW-1185">Reference proteome</keyword>
<dbReference type="Proteomes" id="UP000317036">
    <property type="component" value="Unassembled WGS sequence"/>
</dbReference>
<proteinExistence type="predicted"/>
<reference evidence="2 3" key="1">
    <citation type="submission" date="2019-07" db="EMBL/GenBank/DDBJ databases">
        <authorList>
            <person name="Kim J."/>
        </authorList>
    </citation>
    <scope>NUCLEOTIDE SEQUENCE [LARGE SCALE GENOMIC DNA]</scope>
    <source>
        <strain evidence="2 3">JC52</strain>
    </source>
</reference>
<evidence type="ECO:0000313" key="3">
    <source>
        <dbReference type="Proteomes" id="UP000317036"/>
    </source>
</evidence>
<protein>
    <submittedName>
        <fullName evidence="2">IDEAL domain-containing protein</fullName>
    </submittedName>
</protein>
<dbReference type="OrthoDB" id="2626842at2"/>
<feature type="domain" description="IDEAL" evidence="1">
    <location>
        <begin position="70"/>
        <end position="90"/>
    </location>
</feature>
<dbReference type="EMBL" id="VNJI01000046">
    <property type="protein sequence ID" value="TVY06941.1"/>
    <property type="molecule type" value="Genomic_DNA"/>
</dbReference>
<dbReference type="RefSeq" id="WP_144852939.1">
    <property type="nucleotide sequence ID" value="NZ_VNJI01000046.1"/>
</dbReference>
<comment type="caution">
    <text evidence="2">The sequence shown here is derived from an EMBL/GenBank/DDBJ whole genome shotgun (WGS) entry which is preliminary data.</text>
</comment>
<gene>
    <name evidence="2" type="ORF">FPZ49_26885</name>
</gene>
<evidence type="ECO:0000259" key="1">
    <source>
        <dbReference type="Pfam" id="PF08858"/>
    </source>
</evidence>
<evidence type="ECO:0000313" key="2">
    <source>
        <dbReference type="EMBL" id="TVY06941.1"/>
    </source>
</evidence>
<organism evidence="2 3">
    <name type="scientific">Paenibacillus cremeus</name>
    <dbReference type="NCBI Taxonomy" id="2163881"/>
    <lineage>
        <taxon>Bacteria</taxon>
        <taxon>Bacillati</taxon>
        <taxon>Bacillota</taxon>
        <taxon>Bacilli</taxon>
        <taxon>Bacillales</taxon>
        <taxon>Paenibacillaceae</taxon>
        <taxon>Paenibacillus</taxon>
    </lineage>
</organism>
<dbReference type="Pfam" id="PF08858">
    <property type="entry name" value="IDEAL"/>
    <property type="match status" value="1"/>
</dbReference>
<name>A0A559K493_9BACL</name>
<sequence>MYISFYLKLQEGDHYQIKHPEHPYYGRIVRFKQLEYAMQLPLFVFETLDRERVVASCETQFEALPHPESLRFMIDLALQTRDEAWFRELVHRLQQATQGR</sequence>
<dbReference type="InterPro" id="IPR014957">
    <property type="entry name" value="IDEAL_dom"/>
</dbReference>
<dbReference type="AlphaFoldDB" id="A0A559K493"/>